<evidence type="ECO:0000256" key="1">
    <source>
        <dbReference type="ARBA" id="ARBA00004651"/>
    </source>
</evidence>
<keyword evidence="6 10" id="KW-0812">Transmembrane</keyword>
<dbReference type="AlphaFoldDB" id="A0A1V2LGQ9"/>
<comment type="function">
    <text evidence="10">Polymerizes chitin, a structural polymer of the cell wall and septum, by transferring the sugar moiety of UDP-GlcNAc to the non-reducing end of the growing chitin polymer.</text>
</comment>
<evidence type="ECO:0000256" key="6">
    <source>
        <dbReference type="ARBA" id="ARBA00022692"/>
    </source>
</evidence>
<evidence type="ECO:0000256" key="3">
    <source>
        <dbReference type="ARBA" id="ARBA00022475"/>
    </source>
</evidence>
<dbReference type="GO" id="GO:0030428">
    <property type="term" value="C:cell septum"/>
    <property type="evidence" value="ECO:0007669"/>
    <property type="project" value="TreeGrafter"/>
</dbReference>
<dbReference type="PANTHER" id="PTHR22914:SF9">
    <property type="entry name" value="CHITIN SYNTHASE 1"/>
    <property type="match status" value="1"/>
</dbReference>
<evidence type="ECO:0000256" key="5">
    <source>
        <dbReference type="ARBA" id="ARBA00022679"/>
    </source>
</evidence>
<keyword evidence="8 10" id="KW-0472">Membrane</keyword>
<comment type="similarity">
    <text evidence="10">Belongs to the chitin synthase family.</text>
</comment>
<evidence type="ECO:0000313" key="14">
    <source>
        <dbReference type="Proteomes" id="UP000189274"/>
    </source>
</evidence>
<dbReference type="Proteomes" id="UP000189274">
    <property type="component" value="Unassembled WGS sequence"/>
</dbReference>
<comment type="subcellular location">
    <subcellularLocation>
        <location evidence="1 10">Cell membrane</location>
        <topology evidence="1 10">Multi-pass membrane protein</topology>
    </subcellularLocation>
</comment>
<dbReference type="VEuPathDB" id="FungiDB:C5L36_0D00240"/>
<dbReference type="Pfam" id="PF01644">
    <property type="entry name" value="Chitin_synth_1"/>
    <property type="match status" value="1"/>
</dbReference>
<comment type="catalytic activity">
    <reaction evidence="10">
        <text>[(1-&gt;4)-N-acetyl-beta-D-glucosaminyl](n) + UDP-N-acetyl-alpha-D-glucosamine = [(1-&gt;4)-N-acetyl-beta-D-glucosaminyl](n+1) + UDP + H(+)</text>
        <dbReference type="Rhea" id="RHEA:16637"/>
        <dbReference type="Rhea" id="RHEA-COMP:9593"/>
        <dbReference type="Rhea" id="RHEA-COMP:9595"/>
        <dbReference type="ChEBI" id="CHEBI:15378"/>
        <dbReference type="ChEBI" id="CHEBI:17029"/>
        <dbReference type="ChEBI" id="CHEBI:57705"/>
        <dbReference type="ChEBI" id="CHEBI:58223"/>
        <dbReference type="EC" id="2.4.1.16"/>
    </reaction>
</comment>
<reference evidence="14" key="1">
    <citation type="journal article" date="2017" name="Genome Announc.">
        <title>Genome sequences of Cyberlindnera fabianii 65, Pichia kudriavzevii 129, and Saccharomyces cerevisiae 131 isolated from fermented masau fruits in Zimbabwe.</title>
        <authorList>
            <person name="van Rijswijck I.M.H."/>
            <person name="Derks M.F.L."/>
            <person name="Abee T."/>
            <person name="de Ridder D."/>
            <person name="Smid E.J."/>
        </authorList>
    </citation>
    <scope>NUCLEOTIDE SEQUENCE [LARGE SCALE GENOMIC DNA]</scope>
    <source>
        <strain evidence="14">129</strain>
    </source>
</reference>
<feature type="domain" description="Chitin synthase N-terminal" evidence="12">
    <location>
        <begin position="155"/>
        <end position="224"/>
    </location>
</feature>
<evidence type="ECO:0000259" key="12">
    <source>
        <dbReference type="Pfam" id="PF08407"/>
    </source>
</evidence>
<sequence>MSLGHFDIPAVSYSPDRYTRGSPTEDPFDDKYKTHDDPSCYDHLERGDFFGGYEFDDDELEGGAEENFDPFPVLGNSYYPINTPYDVYNPFEVEYSSDNSSDGSVSVSSTTNTASKSSLLTRRDSTFKNAKAVAKTVEFYNNGEHIDEDVTNPSAKQVRMVDGNLVLDCPISEILLNKYKVPLSEKDREFLFMRFQACTAEPEEFQQKKFSLRQLFYTKPRETELMIVITMYNEDEILLARTLKGVMKNIRYLYSLKNSSTWGKNSWQKIVVCIVSDGRQKLNPRSKALLAALGVYQDGFAKNQINDEEVISHIYEYTTMVGISKIYNDRVTLTTENQVPIQMVFCLKEQNKQKINSHKWAFKAFAPVLKPNVIILLDVGTQPENKSLYKLWKSFKDNPRVAGSCGEIKASLGKGWRLLLNPLIAAQNFEYKVSNILDKPMESVFGFVTVLPGAFSAYRYEALLGEPMDKYLRGEDLSKNNEDGIFNANMYLAEDRILCFELIAKKNEKWILKYIHSAGAYTDVPERIDDFISQRRSFIQYLLLSPAYVNILNIYAFCNMHDISWGTKGQDKVNDLGVAKKGSSDKDELEIVIPTTKYQIDEGYSSMVKELMVPRDSGNNNTEINLDEKTVFYFAFFRSMAVLVWMFSNFILVAVVTETGGLSQLFPNSDSESDSILPEKQSFIFLSVILYIVAFMALFRFLGSSIYLIQRGLNKIGYRT</sequence>
<evidence type="ECO:0000256" key="8">
    <source>
        <dbReference type="ARBA" id="ARBA00023136"/>
    </source>
</evidence>
<name>A0A1V2LGQ9_PICKU</name>
<dbReference type="InterPro" id="IPR013616">
    <property type="entry name" value="Chitin_synth_N"/>
</dbReference>
<evidence type="ECO:0000256" key="11">
    <source>
        <dbReference type="SAM" id="MobiDB-lite"/>
    </source>
</evidence>
<proteinExistence type="inferred from homology"/>
<evidence type="ECO:0000313" key="13">
    <source>
        <dbReference type="EMBL" id="ONH71320.1"/>
    </source>
</evidence>
<dbReference type="GO" id="GO:0005886">
    <property type="term" value="C:plasma membrane"/>
    <property type="evidence" value="ECO:0007669"/>
    <property type="project" value="UniProtKB-SubCell"/>
</dbReference>
<evidence type="ECO:0000256" key="4">
    <source>
        <dbReference type="ARBA" id="ARBA00022676"/>
    </source>
</evidence>
<keyword evidence="4 10" id="KW-0328">Glycosyltransferase</keyword>
<evidence type="ECO:0000256" key="10">
    <source>
        <dbReference type="RuleBase" id="RU366040"/>
    </source>
</evidence>
<dbReference type="InterPro" id="IPR004835">
    <property type="entry name" value="Chitin_synth"/>
</dbReference>
<organism evidence="13 14">
    <name type="scientific">Pichia kudriavzevii</name>
    <name type="common">Yeast</name>
    <name type="synonym">Issatchenkia orientalis</name>
    <dbReference type="NCBI Taxonomy" id="4909"/>
    <lineage>
        <taxon>Eukaryota</taxon>
        <taxon>Fungi</taxon>
        <taxon>Dikarya</taxon>
        <taxon>Ascomycota</taxon>
        <taxon>Saccharomycotina</taxon>
        <taxon>Pichiomycetes</taxon>
        <taxon>Pichiales</taxon>
        <taxon>Pichiaceae</taxon>
        <taxon>Pichia</taxon>
    </lineage>
</organism>
<dbReference type="EC" id="2.4.1.16" evidence="2 10"/>
<dbReference type="PANTHER" id="PTHR22914">
    <property type="entry name" value="CHITIN SYNTHASE"/>
    <property type="match status" value="1"/>
</dbReference>
<evidence type="ECO:0000256" key="2">
    <source>
        <dbReference type="ARBA" id="ARBA00012543"/>
    </source>
</evidence>
<dbReference type="Pfam" id="PF08407">
    <property type="entry name" value="Chitin_synth_1N"/>
    <property type="match status" value="1"/>
</dbReference>
<keyword evidence="9 10" id="KW-0961">Cell wall biogenesis/degradation</keyword>
<dbReference type="EMBL" id="MQVM01000037">
    <property type="protein sequence ID" value="ONH71320.1"/>
    <property type="molecule type" value="Genomic_DNA"/>
</dbReference>
<protein>
    <recommendedName>
        <fullName evidence="2 10">Chitin synthase</fullName>
        <ecNumber evidence="2 10">2.4.1.16</ecNumber>
    </recommendedName>
</protein>
<keyword evidence="7 10" id="KW-1133">Transmembrane helix</keyword>
<keyword evidence="5 10" id="KW-0808">Transferase</keyword>
<keyword evidence="3 10" id="KW-1003">Cell membrane</keyword>
<dbReference type="GO" id="GO:0004100">
    <property type="term" value="F:chitin synthase activity"/>
    <property type="evidence" value="ECO:0007669"/>
    <property type="project" value="UniProtKB-UniRule"/>
</dbReference>
<comment type="caution">
    <text evidence="13">The sequence shown here is derived from an EMBL/GenBank/DDBJ whole genome shotgun (WGS) entry which is preliminary data.</text>
</comment>
<dbReference type="GO" id="GO:0006031">
    <property type="term" value="P:chitin biosynthetic process"/>
    <property type="evidence" value="ECO:0007669"/>
    <property type="project" value="UniProtKB-UniRule"/>
</dbReference>
<dbReference type="GO" id="GO:0071555">
    <property type="term" value="P:cell wall organization"/>
    <property type="evidence" value="ECO:0007669"/>
    <property type="project" value="UniProtKB-KW"/>
</dbReference>
<dbReference type="SUPFAM" id="SSF53448">
    <property type="entry name" value="Nucleotide-diphospho-sugar transferases"/>
    <property type="match status" value="1"/>
</dbReference>
<feature type="region of interest" description="Disordered" evidence="11">
    <location>
        <begin position="14"/>
        <end position="34"/>
    </location>
</feature>
<dbReference type="InterPro" id="IPR029044">
    <property type="entry name" value="Nucleotide-diphossugar_trans"/>
</dbReference>
<evidence type="ECO:0000256" key="7">
    <source>
        <dbReference type="ARBA" id="ARBA00022989"/>
    </source>
</evidence>
<feature type="transmembrane region" description="Helical" evidence="10">
    <location>
        <begin position="538"/>
        <end position="558"/>
    </location>
</feature>
<feature type="transmembrane region" description="Helical" evidence="10">
    <location>
        <begin position="683"/>
        <end position="709"/>
    </location>
</feature>
<accession>A0A1V2LGQ9</accession>
<gene>
    <name evidence="13" type="ORF">BOH78_4585</name>
</gene>
<comment type="caution">
    <text evidence="10">Lacks conserved residue(s) required for the propagation of feature annotation.</text>
</comment>
<evidence type="ECO:0000256" key="9">
    <source>
        <dbReference type="ARBA" id="ARBA00023316"/>
    </source>
</evidence>
<feature type="transmembrane region" description="Helical" evidence="10">
    <location>
        <begin position="631"/>
        <end position="656"/>
    </location>
</feature>